<dbReference type="AlphaFoldDB" id="A0A060YBX2"/>
<dbReference type="Proteomes" id="UP000193380">
    <property type="component" value="Unassembled WGS sequence"/>
</dbReference>
<accession>A0A060YBX2</accession>
<proteinExistence type="predicted"/>
<protein>
    <submittedName>
        <fullName evidence="1">Uncharacterized protein</fullName>
    </submittedName>
</protein>
<dbReference type="EMBL" id="FR907533">
    <property type="protein sequence ID" value="CDQ86879.1"/>
    <property type="molecule type" value="Genomic_DNA"/>
</dbReference>
<evidence type="ECO:0000313" key="2">
    <source>
        <dbReference type="Proteomes" id="UP000193380"/>
    </source>
</evidence>
<name>A0A060YBX2_ONCMY</name>
<reference evidence="1" key="2">
    <citation type="submission" date="2014-03" db="EMBL/GenBank/DDBJ databases">
        <authorList>
            <person name="Genoscope - CEA"/>
        </authorList>
    </citation>
    <scope>NUCLEOTIDE SEQUENCE</scope>
</reference>
<reference evidence="1" key="1">
    <citation type="journal article" date="2014" name="Nat. Commun.">
        <title>The rainbow trout genome provides novel insights into evolution after whole-genome duplication in vertebrates.</title>
        <authorList>
            <person name="Berthelot C."/>
            <person name="Brunet F."/>
            <person name="Chalopin D."/>
            <person name="Juanchich A."/>
            <person name="Bernard M."/>
            <person name="Noel B."/>
            <person name="Bento P."/>
            <person name="Da Silva C."/>
            <person name="Labadie K."/>
            <person name="Alberti A."/>
            <person name="Aury J.M."/>
            <person name="Louis A."/>
            <person name="Dehais P."/>
            <person name="Bardou P."/>
            <person name="Montfort J."/>
            <person name="Klopp C."/>
            <person name="Cabau C."/>
            <person name="Gaspin C."/>
            <person name="Thorgaard G.H."/>
            <person name="Boussaha M."/>
            <person name="Quillet E."/>
            <person name="Guyomard R."/>
            <person name="Galiana D."/>
            <person name="Bobe J."/>
            <person name="Volff J.N."/>
            <person name="Genet C."/>
            <person name="Wincker P."/>
            <person name="Jaillon O."/>
            <person name="Roest Crollius H."/>
            <person name="Guiguen Y."/>
        </authorList>
    </citation>
    <scope>NUCLEOTIDE SEQUENCE [LARGE SCALE GENOMIC DNA]</scope>
</reference>
<dbReference type="PaxDb" id="8022-A0A060YBX2"/>
<sequence>MGKEQDFLVAVKSGDILLAHKLLAKVKCNKTSEYLDTHTHTHTHICFLFQFLMQPMSACVCVQSMCICWLDAMYSRSIDSLSLI</sequence>
<gene>
    <name evidence="1" type="ORF">GSONMT00024322001</name>
</gene>
<evidence type="ECO:0000313" key="1">
    <source>
        <dbReference type="EMBL" id="CDQ86879.1"/>
    </source>
</evidence>
<organism evidence="1 2">
    <name type="scientific">Oncorhynchus mykiss</name>
    <name type="common">Rainbow trout</name>
    <name type="synonym">Salmo gairdneri</name>
    <dbReference type="NCBI Taxonomy" id="8022"/>
    <lineage>
        <taxon>Eukaryota</taxon>
        <taxon>Metazoa</taxon>
        <taxon>Chordata</taxon>
        <taxon>Craniata</taxon>
        <taxon>Vertebrata</taxon>
        <taxon>Euteleostomi</taxon>
        <taxon>Actinopterygii</taxon>
        <taxon>Neopterygii</taxon>
        <taxon>Teleostei</taxon>
        <taxon>Protacanthopterygii</taxon>
        <taxon>Salmoniformes</taxon>
        <taxon>Salmonidae</taxon>
        <taxon>Salmoninae</taxon>
        <taxon>Oncorhynchus</taxon>
    </lineage>
</organism>